<protein>
    <submittedName>
        <fullName evidence="2">Uncharacterized protein</fullName>
    </submittedName>
</protein>
<feature type="region of interest" description="Disordered" evidence="1">
    <location>
        <begin position="53"/>
        <end position="77"/>
    </location>
</feature>
<evidence type="ECO:0000313" key="2">
    <source>
        <dbReference type="EMBL" id="KAK7689206.1"/>
    </source>
</evidence>
<organism evidence="2 3">
    <name type="scientific">Cerrena zonata</name>
    <dbReference type="NCBI Taxonomy" id="2478898"/>
    <lineage>
        <taxon>Eukaryota</taxon>
        <taxon>Fungi</taxon>
        <taxon>Dikarya</taxon>
        <taxon>Basidiomycota</taxon>
        <taxon>Agaricomycotina</taxon>
        <taxon>Agaricomycetes</taxon>
        <taxon>Polyporales</taxon>
        <taxon>Cerrenaceae</taxon>
        <taxon>Cerrena</taxon>
    </lineage>
</organism>
<comment type="caution">
    <text evidence="2">The sequence shown here is derived from an EMBL/GenBank/DDBJ whole genome shotgun (WGS) entry which is preliminary data.</text>
</comment>
<evidence type="ECO:0000256" key="1">
    <source>
        <dbReference type="SAM" id="MobiDB-lite"/>
    </source>
</evidence>
<gene>
    <name evidence="2" type="ORF">QCA50_007897</name>
</gene>
<dbReference type="Proteomes" id="UP001385951">
    <property type="component" value="Unassembled WGS sequence"/>
</dbReference>
<reference evidence="2 3" key="1">
    <citation type="submission" date="2022-09" db="EMBL/GenBank/DDBJ databases">
        <authorList>
            <person name="Palmer J.M."/>
        </authorList>
    </citation>
    <scope>NUCLEOTIDE SEQUENCE [LARGE SCALE GENOMIC DNA]</scope>
    <source>
        <strain evidence="2 3">DSM 7382</strain>
    </source>
</reference>
<evidence type="ECO:0000313" key="3">
    <source>
        <dbReference type="Proteomes" id="UP001385951"/>
    </source>
</evidence>
<sequence length="160" mass="17250">MPEGTNLRSFHPRDARGADYVISASPGLGLWALLRPSLLLSSHQLPVLLATGASSVSSSSSPPSSSSLRSTTTTSTPPSSILLHHQLLVLLATGSSLSSLRSSYAGPDSCRQVLWFRVFGWVGRITQSLTPSKCRYRLALRHRPADESAPISTLRLLFRP</sequence>
<name>A0AAW0GID4_9APHY</name>
<dbReference type="EMBL" id="JASBNA010000009">
    <property type="protein sequence ID" value="KAK7689206.1"/>
    <property type="molecule type" value="Genomic_DNA"/>
</dbReference>
<proteinExistence type="predicted"/>
<keyword evidence="3" id="KW-1185">Reference proteome</keyword>
<dbReference type="AlphaFoldDB" id="A0AAW0GID4"/>
<accession>A0AAW0GID4</accession>